<proteinExistence type="predicted"/>
<feature type="compositionally biased region" description="Pro residues" evidence="1">
    <location>
        <begin position="15"/>
        <end position="33"/>
    </location>
</feature>
<feature type="compositionally biased region" description="Pro residues" evidence="1">
    <location>
        <begin position="40"/>
        <end position="51"/>
    </location>
</feature>
<dbReference type="AlphaFoldDB" id="A0A2Z3GPL7"/>
<protein>
    <submittedName>
        <fullName evidence="2">Uncharacterized protein</fullName>
    </submittedName>
</protein>
<gene>
    <name evidence="2" type="ORF">DDQ68_17265</name>
</gene>
<evidence type="ECO:0000313" key="2">
    <source>
        <dbReference type="EMBL" id="AWM34381.1"/>
    </source>
</evidence>
<feature type="region of interest" description="Disordered" evidence="1">
    <location>
        <begin position="14"/>
        <end position="108"/>
    </location>
</feature>
<organism evidence="2 3">
    <name type="scientific">Hymenobacter nivis</name>
    <dbReference type="NCBI Taxonomy" id="1850093"/>
    <lineage>
        <taxon>Bacteria</taxon>
        <taxon>Pseudomonadati</taxon>
        <taxon>Bacteroidota</taxon>
        <taxon>Cytophagia</taxon>
        <taxon>Cytophagales</taxon>
        <taxon>Hymenobacteraceae</taxon>
        <taxon>Hymenobacter</taxon>
    </lineage>
</organism>
<evidence type="ECO:0000313" key="3">
    <source>
        <dbReference type="Proteomes" id="UP000245999"/>
    </source>
</evidence>
<reference evidence="3" key="1">
    <citation type="submission" date="2018-04" db="EMBL/GenBank/DDBJ databases">
        <title>Complete genome of Antarctic heterotrophic bacterium Hymenobacter nivis.</title>
        <authorList>
            <person name="Terashima M."/>
        </authorList>
    </citation>
    <scope>NUCLEOTIDE SEQUENCE [LARGE SCALE GENOMIC DNA]</scope>
    <source>
        <strain evidence="3">NBRC 111535</strain>
    </source>
</reference>
<accession>A0A2Z3GPL7</accession>
<evidence type="ECO:0000256" key="1">
    <source>
        <dbReference type="SAM" id="MobiDB-lite"/>
    </source>
</evidence>
<feature type="compositionally biased region" description="Low complexity" evidence="1">
    <location>
        <begin position="63"/>
        <end position="82"/>
    </location>
</feature>
<sequence length="108" mass="11540">MFAASFPVWCWPGPCRWPPGPKMCPRRPAPPPAPRRRRPPAGPRPGPPPMGAHPWPRPRRPMSSRTTRSSCTASTSTPRAASLGACPSARPGCSTTDGCASGAWRACR</sequence>
<dbReference type="KEGG" id="hnv:DDQ68_17265"/>
<dbReference type="Proteomes" id="UP000245999">
    <property type="component" value="Chromosome"/>
</dbReference>
<dbReference type="EMBL" id="CP029145">
    <property type="protein sequence ID" value="AWM34381.1"/>
    <property type="molecule type" value="Genomic_DNA"/>
</dbReference>
<keyword evidence="3" id="KW-1185">Reference proteome</keyword>
<name>A0A2Z3GPL7_9BACT</name>